<feature type="compositionally biased region" description="Polar residues" evidence="2">
    <location>
        <begin position="516"/>
        <end position="526"/>
    </location>
</feature>
<feature type="domain" description="Rho-GAP" evidence="3">
    <location>
        <begin position="111"/>
        <end position="306"/>
    </location>
</feature>
<keyword evidence="5" id="KW-1185">Reference proteome</keyword>
<dbReference type="Proteomes" id="UP000594260">
    <property type="component" value="Unplaced"/>
</dbReference>
<reference evidence="4" key="1">
    <citation type="submission" date="2021-01" db="UniProtKB">
        <authorList>
            <consortium name="EnsemblMetazoa"/>
        </authorList>
    </citation>
    <scope>IDENTIFICATION</scope>
</reference>
<dbReference type="InterPro" id="IPR008936">
    <property type="entry name" value="Rho_GTPase_activation_prot"/>
</dbReference>
<dbReference type="InterPro" id="IPR042869">
    <property type="entry name" value="ARHGAP11A/B"/>
</dbReference>
<feature type="region of interest" description="Disordered" evidence="2">
    <location>
        <begin position="377"/>
        <end position="401"/>
    </location>
</feature>
<keyword evidence="1" id="KW-0175">Coiled coil</keyword>
<dbReference type="AlphaFoldDB" id="A0A7M7J2A3"/>
<feature type="region of interest" description="Disordered" evidence="2">
    <location>
        <begin position="453"/>
        <end position="484"/>
    </location>
</feature>
<dbReference type="GeneID" id="111243540"/>
<dbReference type="InterPro" id="IPR000198">
    <property type="entry name" value="RhoGAP_dom"/>
</dbReference>
<dbReference type="PANTHER" id="PTHR15670:SF4">
    <property type="entry name" value="RHO GTPASE-ACTIVATING PROTEIN 11A"/>
    <property type="match status" value="1"/>
</dbReference>
<evidence type="ECO:0000256" key="1">
    <source>
        <dbReference type="SAM" id="Coils"/>
    </source>
</evidence>
<dbReference type="Pfam" id="PF00620">
    <property type="entry name" value="RhoGAP"/>
    <property type="match status" value="1"/>
</dbReference>
<dbReference type="OrthoDB" id="6513018at2759"/>
<dbReference type="GO" id="GO:0005096">
    <property type="term" value="F:GTPase activator activity"/>
    <property type="evidence" value="ECO:0007669"/>
    <property type="project" value="TreeGrafter"/>
</dbReference>
<organism evidence="4 5">
    <name type="scientific">Varroa destructor</name>
    <name type="common">Honeybee mite</name>
    <dbReference type="NCBI Taxonomy" id="109461"/>
    <lineage>
        <taxon>Eukaryota</taxon>
        <taxon>Metazoa</taxon>
        <taxon>Ecdysozoa</taxon>
        <taxon>Arthropoda</taxon>
        <taxon>Chelicerata</taxon>
        <taxon>Arachnida</taxon>
        <taxon>Acari</taxon>
        <taxon>Parasitiformes</taxon>
        <taxon>Mesostigmata</taxon>
        <taxon>Gamasina</taxon>
        <taxon>Dermanyssoidea</taxon>
        <taxon>Varroidae</taxon>
        <taxon>Varroa</taxon>
    </lineage>
</organism>
<dbReference type="GO" id="GO:0007165">
    <property type="term" value="P:signal transduction"/>
    <property type="evidence" value="ECO:0007669"/>
    <property type="project" value="InterPro"/>
</dbReference>
<feature type="compositionally biased region" description="Polar residues" evidence="2">
    <location>
        <begin position="453"/>
        <end position="475"/>
    </location>
</feature>
<dbReference type="Gene3D" id="1.10.555.10">
    <property type="entry name" value="Rho GTPase activation protein"/>
    <property type="match status" value="1"/>
</dbReference>
<proteinExistence type="predicted"/>
<evidence type="ECO:0000259" key="3">
    <source>
        <dbReference type="PROSITE" id="PS50238"/>
    </source>
</evidence>
<evidence type="ECO:0000313" key="5">
    <source>
        <dbReference type="Proteomes" id="UP000594260"/>
    </source>
</evidence>
<dbReference type="PROSITE" id="PS50238">
    <property type="entry name" value="RHOGAP"/>
    <property type="match status" value="1"/>
</dbReference>
<protein>
    <recommendedName>
        <fullName evidence="3">Rho-GAP domain-containing protein</fullName>
    </recommendedName>
</protein>
<dbReference type="KEGG" id="vde:111243540"/>
<sequence>MFILDTHFGWKNWLVRTAAVSHISTVSADTLFGVSIAKTLPFCRPSLPFSKSPLAAATSMSQLHSNLLKLLLSKKQLKLSAIKARRLREALKRLHEEAAGEGHESSSYFGVPLQLQQQGTSSLISSPVPHILEAITSHLLEHAGQEGILRKSGNERRATALKDMMEANNGQVPPGQEYSVHDVTCVLKRWLRALPEPVVPHILHEVFVKCVQLESHHHRTQSLLLACLLMPAFHLNTLKHVALFLQEVSKLDTKNKMSSANLAKVVAPSLMPGAIKVETNPEMAARFSERATIAVQVLIDHAQLIGTLPPELEPLKDTYKISSEDELSDHGEPMVKRKLFTFLKSKGGSHKAILRGSSTMRNSRKLAPAGGVIAFGGTNLTSSKPRGRRPSGAKLAGLNDTSVSDPAEQKILVPEITPTKGDIRTTRGASKRRQLSAETVGRIRERRALRAIQNNSKSQSSVRSLPTTVVTNTGSGINGRRRSVRRAATCRTATRIGSTINSSSIQRVPRTESKSSKAQSQENVENTTIEPRPVLTVTSVNEVPVLRKGGSLKAEKNLCNTLQENFRETIKECQEVELRTKPPASPVDKESARKSFLAAMLGAQEGQNEIEKLSVASDKHENDCTNHEVADQLAEQKPDSSITNSTDFVDGANEPALDRHGALRKPLMPSNRRALRREPHVRPMTATITVQL</sequence>
<accession>A0A7M7J2A3</accession>
<dbReference type="SUPFAM" id="SSF48350">
    <property type="entry name" value="GTPase activation domain, GAP"/>
    <property type="match status" value="1"/>
</dbReference>
<evidence type="ECO:0000256" key="2">
    <source>
        <dbReference type="SAM" id="MobiDB-lite"/>
    </source>
</evidence>
<feature type="compositionally biased region" description="Polar residues" evidence="2">
    <location>
        <begin position="497"/>
        <end position="506"/>
    </location>
</feature>
<dbReference type="InParanoid" id="A0A7M7J2A3"/>
<dbReference type="EnsemblMetazoa" id="XM_022789280">
    <property type="protein sequence ID" value="XP_022645015"/>
    <property type="gene ID" value="LOC111243540"/>
</dbReference>
<feature type="region of interest" description="Disordered" evidence="2">
    <location>
        <begin position="497"/>
        <end position="526"/>
    </location>
</feature>
<dbReference type="SMART" id="SM00324">
    <property type="entry name" value="RhoGAP"/>
    <property type="match status" value="1"/>
</dbReference>
<evidence type="ECO:0000313" key="4">
    <source>
        <dbReference type="EnsemblMetazoa" id="XP_022645015"/>
    </source>
</evidence>
<dbReference type="RefSeq" id="XP_022645015.1">
    <property type="nucleotide sequence ID" value="XM_022789280.1"/>
</dbReference>
<dbReference type="PANTHER" id="PTHR15670">
    <property type="entry name" value="RHO GTPASE ACTIVATING PROTEIN 11A"/>
    <property type="match status" value="1"/>
</dbReference>
<name>A0A7M7J2A3_VARDE</name>
<feature type="coiled-coil region" evidence="1">
    <location>
        <begin position="552"/>
        <end position="579"/>
    </location>
</feature>